<evidence type="ECO:0000256" key="1">
    <source>
        <dbReference type="SAM" id="Phobius"/>
    </source>
</evidence>
<name>A0A9D1E353_9BACT</name>
<dbReference type="Proteomes" id="UP000824200">
    <property type="component" value="Unassembled WGS sequence"/>
</dbReference>
<keyword evidence="1" id="KW-0812">Transmembrane</keyword>
<organism evidence="2 3">
    <name type="scientific">Candidatus Fimimonas gallinarum</name>
    <dbReference type="NCBI Taxonomy" id="2840821"/>
    <lineage>
        <taxon>Bacteria</taxon>
        <taxon>Pseudomonadati</taxon>
        <taxon>Myxococcota</taxon>
        <taxon>Myxococcia</taxon>
        <taxon>Myxococcales</taxon>
        <taxon>Cystobacterineae</taxon>
        <taxon>Myxococcaceae</taxon>
        <taxon>Myxococcaceae incertae sedis</taxon>
        <taxon>Candidatus Fimimonas</taxon>
    </lineage>
</organism>
<evidence type="ECO:0000313" key="2">
    <source>
        <dbReference type="EMBL" id="HIR65279.1"/>
    </source>
</evidence>
<dbReference type="EMBL" id="DVHL01000002">
    <property type="protein sequence ID" value="HIR65279.1"/>
    <property type="molecule type" value="Genomic_DNA"/>
</dbReference>
<comment type="caution">
    <text evidence="2">The sequence shown here is derived from an EMBL/GenBank/DDBJ whole genome shotgun (WGS) entry which is preliminary data.</text>
</comment>
<feature type="transmembrane region" description="Helical" evidence="1">
    <location>
        <begin position="6"/>
        <end position="27"/>
    </location>
</feature>
<sequence length="60" mass="6866">MGNVLPIVIICSVGLAACFGFLTYTLVRFVKQKFFKSKHEEFDLDDDTYTVQVGKSNFRK</sequence>
<keyword evidence="1" id="KW-0472">Membrane</keyword>
<reference evidence="2" key="2">
    <citation type="journal article" date="2021" name="PeerJ">
        <title>Extensive microbial diversity within the chicken gut microbiome revealed by metagenomics and culture.</title>
        <authorList>
            <person name="Gilroy R."/>
            <person name="Ravi A."/>
            <person name="Getino M."/>
            <person name="Pursley I."/>
            <person name="Horton D.L."/>
            <person name="Alikhan N.F."/>
            <person name="Baker D."/>
            <person name="Gharbi K."/>
            <person name="Hall N."/>
            <person name="Watson M."/>
            <person name="Adriaenssens E.M."/>
            <person name="Foster-Nyarko E."/>
            <person name="Jarju S."/>
            <person name="Secka A."/>
            <person name="Antonio M."/>
            <person name="Oren A."/>
            <person name="Chaudhuri R.R."/>
            <person name="La Ragione R."/>
            <person name="Hildebrand F."/>
            <person name="Pallen M.J."/>
        </authorList>
    </citation>
    <scope>NUCLEOTIDE SEQUENCE</scope>
    <source>
        <strain evidence="2">CHK121-14286</strain>
    </source>
</reference>
<evidence type="ECO:0000313" key="3">
    <source>
        <dbReference type="Proteomes" id="UP000824200"/>
    </source>
</evidence>
<reference evidence="2" key="1">
    <citation type="submission" date="2020-10" db="EMBL/GenBank/DDBJ databases">
        <authorList>
            <person name="Gilroy R."/>
        </authorList>
    </citation>
    <scope>NUCLEOTIDE SEQUENCE</scope>
    <source>
        <strain evidence="2">CHK121-14286</strain>
    </source>
</reference>
<proteinExistence type="predicted"/>
<protein>
    <submittedName>
        <fullName evidence="2">Uncharacterized protein</fullName>
    </submittedName>
</protein>
<gene>
    <name evidence="2" type="ORF">IAC95_00080</name>
</gene>
<accession>A0A9D1E353</accession>
<keyword evidence="1" id="KW-1133">Transmembrane helix</keyword>
<dbReference type="AlphaFoldDB" id="A0A9D1E353"/>